<dbReference type="AlphaFoldDB" id="A0A484AUV8"/>
<dbReference type="PANTHER" id="PTHR46574">
    <property type="entry name" value="43 KDA RECEPTOR-ASSOCIATED PROTEIN OF THE SYNAPSE"/>
    <property type="match status" value="1"/>
</dbReference>
<dbReference type="EMBL" id="LSRL02000580">
    <property type="protein sequence ID" value="TDG40399.1"/>
    <property type="molecule type" value="Genomic_DNA"/>
</dbReference>
<dbReference type="Pfam" id="PF10579">
    <property type="entry name" value="Rapsyn_N"/>
    <property type="match status" value="1"/>
</dbReference>
<evidence type="ECO:0000256" key="2">
    <source>
        <dbReference type="SAM" id="MobiDB-lite"/>
    </source>
</evidence>
<dbReference type="GO" id="GO:1900075">
    <property type="term" value="P:positive regulation of neuromuscular synaptic transmission"/>
    <property type="evidence" value="ECO:0007669"/>
    <property type="project" value="TreeGrafter"/>
</dbReference>
<dbReference type="STRING" id="7232.A0A484AUV8"/>
<dbReference type="Gene3D" id="2.60.40.420">
    <property type="entry name" value="Cupredoxins - blue copper proteins"/>
    <property type="match status" value="1"/>
</dbReference>
<feature type="region of interest" description="Disordered" evidence="2">
    <location>
        <begin position="189"/>
        <end position="223"/>
    </location>
</feature>
<evidence type="ECO:0000313" key="4">
    <source>
        <dbReference type="EMBL" id="TDG40399.1"/>
    </source>
</evidence>
<dbReference type="Proteomes" id="UP000295192">
    <property type="component" value="Unassembled WGS sequence"/>
</dbReference>
<dbReference type="GO" id="GO:0043495">
    <property type="term" value="F:protein-membrane adaptor activity"/>
    <property type="evidence" value="ECO:0007669"/>
    <property type="project" value="InterPro"/>
</dbReference>
<dbReference type="GO" id="GO:0007271">
    <property type="term" value="P:synaptic transmission, cholinergic"/>
    <property type="evidence" value="ECO:0007669"/>
    <property type="project" value="TreeGrafter"/>
</dbReference>
<comment type="similarity">
    <text evidence="1">Belongs to the ephrin family.</text>
</comment>
<dbReference type="Gene3D" id="1.25.40.10">
    <property type="entry name" value="Tetratricopeptide repeat domain"/>
    <property type="match status" value="2"/>
</dbReference>
<accession>A0A484AUV8</accession>
<evidence type="ECO:0000256" key="1">
    <source>
        <dbReference type="PROSITE-ProRule" id="PRU00884"/>
    </source>
</evidence>
<organism evidence="4 5">
    <name type="scientific">Drosophila navojoa</name>
    <name type="common">Fruit fly</name>
    <dbReference type="NCBI Taxonomy" id="7232"/>
    <lineage>
        <taxon>Eukaryota</taxon>
        <taxon>Metazoa</taxon>
        <taxon>Ecdysozoa</taxon>
        <taxon>Arthropoda</taxon>
        <taxon>Hexapoda</taxon>
        <taxon>Insecta</taxon>
        <taxon>Pterygota</taxon>
        <taxon>Neoptera</taxon>
        <taxon>Endopterygota</taxon>
        <taxon>Diptera</taxon>
        <taxon>Brachycera</taxon>
        <taxon>Muscomorpha</taxon>
        <taxon>Ephydroidea</taxon>
        <taxon>Drosophilidae</taxon>
        <taxon>Drosophila</taxon>
    </lineage>
</organism>
<dbReference type="PANTHER" id="PTHR46574:SF1">
    <property type="entry name" value="43 KDA RECEPTOR-ASSOCIATED PROTEIN OF THE SYNAPSE"/>
    <property type="match status" value="1"/>
</dbReference>
<keyword evidence="5" id="KW-1185">Reference proteome</keyword>
<dbReference type="PROSITE" id="PS51551">
    <property type="entry name" value="EPHRIN_RBD_2"/>
    <property type="match status" value="1"/>
</dbReference>
<dbReference type="GO" id="GO:0033130">
    <property type="term" value="F:acetylcholine receptor binding"/>
    <property type="evidence" value="ECO:0007669"/>
    <property type="project" value="InterPro"/>
</dbReference>
<dbReference type="OrthoDB" id="10040854at2759"/>
<reference evidence="4 5" key="1">
    <citation type="journal article" date="2019" name="J. Hered.">
        <title>An Improved Genome Assembly for Drosophila navojoa, the Basal Species in the mojavensis Cluster.</title>
        <authorList>
            <person name="Vanderlinde T."/>
            <person name="Dupim E.G."/>
            <person name="Nazario-Yepiz N.O."/>
            <person name="Carvalho A.B."/>
        </authorList>
    </citation>
    <scope>NUCLEOTIDE SEQUENCE [LARGE SCALE GENOMIC DNA]</scope>
    <source>
        <strain evidence="4">Navoj_Jal97</strain>
        <tissue evidence="4">Whole organism</tissue>
    </source>
</reference>
<protein>
    <recommendedName>
        <fullName evidence="3">Ephrin RBD domain-containing protein</fullName>
    </recommendedName>
</protein>
<dbReference type="SUPFAM" id="SSF49503">
    <property type="entry name" value="Cupredoxins"/>
    <property type="match status" value="1"/>
</dbReference>
<dbReference type="GO" id="GO:0031594">
    <property type="term" value="C:neuromuscular junction"/>
    <property type="evidence" value="ECO:0007669"/>
    <property type="project" value="TreeGrafter"/>
</dbReference>
<feature type="region of interest" description="Disordered" evidence="2">
    <location>
        <begin position="96"/>
        <end position="157"/>
    </location>
</feature>
<dbReference type="CDD" id="cd02675">
    <property type="entry name" value="Ephrin_ectodomain"/>
    <property type="match status" value="1"/>
</dbReference>
<dbReference type="InterPro" id="IPR008972">
    <property type="entry name" value="Cupredoxin"/>
</dbReference>
<dbReference type="InterPro" id="IPR011990">
    <property type="entry name" value="TPR-like_helical_dom_sf"/>
</dbReference>
<evidence type="ECO:0000259" key="3">
    <source>
        <dbReference type="PROSITE" id="PS51551"/>
    </source>
</evidence>
<sequence>MGLIVNWNPLTEIAGKEQDQLFPKKSGLTANWKSLTRTVGTLNIEQLMSESNANASDKDAATDALAVRINCIKNGLTEHNMNYDKWLAKSITMSQQQQQQQEVSHRTITPPSTIDKKYMPKARKRNQPTTTLLKPPTMHRKTKSKSKSDKKPILANPITSTTKTAKICASQQQEEQQRIKHFNATQIKSHPFPQLPQSSATEEIAAVRDPGESSTGGNNISNKKKYHSGRYKILVPLPSLGATSLATLLTIICIETVLLSTMSSCAKTFYMHWNTSNSIFRIDNTDHIIDVNKGNLAFEFDQVHIICPVYEPGAFDNETEKYIIYNVSKVEYETCRITNADPRVIAICDKPQKLMFFTITFRPFTPQPGGLEFLPGNDYYFISTSSKDDLYRRIGGRCSTNNMKVVFKVCCAPEEKNKTTETTTLLGNVPAVDSGGMGNIHKGADNAAVNIDLNRNMNSPNGINTIGIDVSSGSAAGGGDQMQPVNGAGTSINTNIDQFNRIPIKPNLIAGGVGSVGEGVGVGSGIMFSPGHGSINMLPPGRGGIHTPYPNHHHIQTGIRINNVPTQQNNQHPHYKGNLNNMNNNGKGETTHQFNIQEEIERGLRLYEQHNQTAAVRTWRSALKGTCRREDCFQLLGYLYQAHMDWGKYRDAIDFGHQQLGISEELDSPNMRAETYLNLSRAHASLGGLERALAYARHSLYNESGTKCRSGLVHLTVARVYLEMGGFSRALEGLQGAHKIATAIGDPSLELQVYVALSELFSRLQDNDKSATYASKAYDLSRSLQLGDLNSCHHRAALLRMAASLRKQGDLGDAHDYCMYEQAMGTSASLGDRMGQMEAMDGAARCLETLRLQSKICNCRPLEFNTRLLEVASSIGAKLYGHNESATESENCNEDSARTVAVNAHGLNLDGFLNTLSSDTLLPTMHTLPPRSINNDTAVFCNGLKNRSVPSIENTALLLTTNVSPSAIYRSNLSLASLSMRASSLTIDSGRNATSSV</sequence>
<dbReference type="InterPro" id="IPR019568">
    <property type="entry name" value="Rapsyn_myristoylation/link_N"/>
</dbReference>
<proteinExistence type="inferred from homology"/>
<dbReference type="FunFam" id="2.60.40.420:FF:000054">
    <property type="entry name" value="Uncharacterized protein, isoform A"/>
    <property type="match status" value="1"/>
</dbReference>
<name>A0A484AUV8_DRONA</name>
<feature type="compositionally biased region" description="Polar residues" evidence="2">
    <location>
        <begin position="212"/>
        <end position="221"/>
    </location>
</feature>
<dbReference type="Pfam" id="PF00812">
    <property type="entry name" value="Ephrin"/>
    <property type="match status" value="1"/>
</dbReference>
<dbReference type="SUPFAM" id="SSF48452">
    <property type="entry name" value="TPR-like"/>
    <property type="match status" value="1"/>
</dbReference>
<dbReference type="InterPro" id="IPR052480">
    <property type="entry name" value="RAPsyn"/>
</dbReference>
<feature type="domain" description="Ephrin RBD" evidence="3">
    <location>
        <begin position="266"/>
        <end position="409"/>
    </location>
</feature>
<comment type="caution">
    <text evidence="4">The sequence shown here is derived from an EMBL/GenBank/DDBJ whole genome shotgun (WGS) entry which is preliminary data.</text>
</comment>
<evidence type="ECO:0000313" key="5">
    <source>
        <dbReference type="Proteomes" id="UP000295192"/>
    </source>
</evidence>
<dbReference type="GO" id="GO:0005886">
    <property type="term" value="C:plasma membrane"/>
    <property type="evidence" value="ECO:0007669"/>
    <property type="project" value="TreeGrafter"/>
</dbReference>
<dbReference type="InterPro" id="IPR001799">
    <property type="entry name" value="Ephrin_RBD"/>
</dbReference>
<dbReference type="PRINTS" id="PR01347">
    <property type="entry name" value="EPHRIN"/>
</dbReference>
<gene>
    <name evidence="4" type="ORF">AWZ03_013178</name>
</gene>
<comment type="caution">
    <text evidence="1">Lacks conserved residue(s) required for the propagation of feature annotation.</text>
</comment>